<feature type="chain" id="PRO_5011620957" evidence="1">
    <location>
        <begin position="21"/>
        <end position="282"/>
    </location>
</feature>
<evidence type="ECO:0000259" key="2">
    <source>
        <dbReference type="Pfam" id="PF11790"/>
    </source>
</evidence>
<dbReference type="InterPro" id="IPR017853">
    <property type="entry name" value="GH"/>
</dbReference>
<dbReference type="OrthoDB" id="9809583at2"/>
<organism evidence="3 4">
    <name type="scientific">Aliiruegeria lutimaris</name>
    <dbReference type="NCBI Taxonomy" id="571298"/>
    <lineage>
        <taxon>Bacteria</taxon>
        <taxon>Pseudomonadati</taxon>
        <taxon>Pseudomonadota</taxon>
        <taxon>Alphaproteobacteria</taxon>
        <taxon>Rhodobacterales</taxon>
        <taxon>Roseobacteraceae</taxon>
        <taxon>Aliiruegeria</taxon>
    </lineage>
</organism>
<dbReference type="EMBL" id="FNEK01000021">
    <property type="protein sequence ID" value="SDJ64293.1"/>
    <property type="molecule type" value="Genomic_DNA"/>
</dbReference>
<dbReference type="Pfam" id="PF11790">
    <property type="entry name" value="Glyco_hydro_cc"/>
    <property type="match status" value="1"/>
</dbReference>
<feature type="domain" description="Asl1-like glycosyl hydrolase catalytic" evidence="2">
    <location>
        <begin position="32"/>
        <end position="264"/>
    </location>
</feature>
<name>A0A1G8VE32_9RHOB</name>
<evidence type="ECO:0000313" key="4">
    <source>
        <dbReference type="Proteomes" id="UP000199382"/>
    </source>
</evidence>
<gene>
    <name evidence="3" type="ORF">SAMN04488026_102121</name>
</gene>
<dbReference type="PANTHER" id="PTHR34154:SF3">
    <property type="entry name" value="ALKALI-SENSITIVE LINKAGE PROTEIN 1"/>
    <property type="match status" value="1"/>
</dbReference>
<dbReference type="AlphaFoldDB" id="A0A1G8VE32"/>
<accession>A0A1G8VE32</accession>
<evidence type="ECO:0000256" key="1">
    <source>
        <dbReference type="SAM" id="SignalP"/>
    </source>
</evidence>
<dbReference type="GO" id="GO:0016787">
    <property type="term" value="F:hydrolase activity"/>
    <property type="evidence" value="ECO:0007669"/>
    <property type="project" value="UniProtKB-KW"/>
</dbReference>
<dbReference type="SUPFAM" id="SSF51445">
    <property type="entry name" value="(Trans)glycosidases"/>
    <property type="match status" value="1"/>
</dbReference>
<keyword evidence="4" id="KW-1185">Reference proteome</keyword>
<dbReference type="STRING" id="571298.SAMN04488026_102121"/>
<dbReference type="Gene3D" id="3.20.20.80">
    <property type="entry name" value="Glycosidases"/>
    <property type="match status" value="1"/>
</dbReference>
<dbReference type="PANTHER" id="PTHR34154">
    <property type="entry name" value="ALKALI-SENSITIVE LINKAGE PROTEIN 1"/>
    <property type="match status" value="1"/>
</dbReference>
<dbReference type="Proteomes" id="UP000199382">
    <property type="component" value="Unassembled WGS sequence"/>
</dbReference>
<dbReference type="InterPro" id="IPR024655">
    <property type="entry name" value="Asl1_glyco_hydro_catalytic"/>
</dbReference>
<proteinExistence type="predicted"/>
<protein>
    <submittedName>
        <fullName evidence="3">Glycosyl hydrolase catalytic core</fullName>
    </submittedName>
</protein>
<keyword evidence="1" id="KW-0732">Signal</keyword>
<sequence length="282" mass="32287">MFRQLLILTGLLLMVQTASAQQAGVGAWENKSYTTLRWIEKTPGLEWYYNWRADEIYQNGSKRRRVEFVPMIHSARNVREPIESRLAPKALLGFNEPDGRGGKHQAGMSVDEAIALWPHLEARGLRLGSPATTRGGTLGRNSWQRRFMNEVERRGLRVDFMAVHYYSTDGDVDTFRNWLTAVYKEYRRPIWVTEFAVIDWSRPTRTSYDANAAFAYEAIRMMESLPFVERHAWFAANPYPWRGTVPAINLVDNNMRPTPLGEAFADILAGRAPEEIASLSSD</sequence>
<dbReference type="GO" id="GO:0071966">
    <property type="term" value="P:fungal-type cell wall polysaccharide metabolic process"/>
    <property type="evidence" value="ECO:0007669"/>
    <property type="project" value="TreeGrafter"/>
</dbReference>
<dbReference type="RefSeq" id="WP_093155770.1">
    <property type="nucleotide sequence ID" value="NZ_FNEK01000021.1"/>
</dbReference>
<keyword evidence="3" id="KW-0378">Hydrolase</keyword>
<feature type="signal peptide" evidence="1">
    <location>
        <begin position="1"/>
        <end position="20"/>
    </location>
</feature>
<evidence type="ECO:0000313" key="3">
    <source>
        <dbReference type="EMBL" id="SDJ64293.1"/>
    </source>
</evidence>
<dbReference type="InterPro" id="IPR053183">
    <property type="entry name" value="ASL1"/>
</dbReference>
<reference evidence="3 4" key="1">
    <citation type="submission" date="2016-10" db="EMBL/GenBank/DDBJ databases">
        <authorList>
            <person name="de Groot N.N."/>
        </authorList>
    </citation>
    <scope>NUCLEOTIDE SEQUENCE [LARGE SCALE GENOMIC DNA]</scope>
    <source>
        <strain evidence="3 4">DSM 25294</strain>
    </source>
</reference>